<evidence type="ECO:0000313" key="3">
    <source>
        <dbReference type="Proteomes" id="UP000419017"/>
    </source>
</evidence>
<dbReference type="InterPro" id="IPR003148">
    <property type="entry name" value="RCK_N"/>
</dbReference>
<dbReference type="InterPro" id="IPR036291">
    <property type="entry name" value="NAD(P)-bd_dom_sf"/>
</dbReference>
<dbReference type="AlphaFoldDB" id="A0A6I8MDX9"/>
<dbReference type="Pfam" id="PF02080">
    <property type="entry name" value="TrkA_C"/>
    <property type="match status" value="1"/>
</dbReference>
<evidence type="ECO:0000313" key="2">
    <source>
        <dbReference type="EMBL" id="VWL85394.1"/>
    </source>
</evidence>
<dbReference type="Gene3D" id="3.40.50.720">
    <property type="entry name" value="NAD(P)-binding Rossmann-like Domain"/>
    <property type="match status" value="1"/>
</dbReference>
<evidence type="ECO:0000259" key="1">
    <source>
        <dbReference type="PROSITE" id="PS51202"/>
    </source>
</evidence>
<dbReference type="EMBL" id="CABWIB010000001">
    <property type="protein sequence ID" value="VWL85394.1"/>
    <property type="molecule type" value="Genomic_DNA"/>
</dbReference>
<dbReference type="GO" id="GO:0006813">
    <property type="term" value="P:potassium ion transport"/>
    <property type="evidence" value="ECO:0007669"/>
    <property type="project" value="InterPro"/>
</dbReference>
<name>A0A6I8MDX9_9FUSO</name>
<dbReference type="PANTHER" id="PTHR43833:SF7">
    <property type="entry name" value="KTR SYSTEM POTASSIUM UPTAKE PROTEIN C"/>
    <property type="match status" value="1"/>
</dbReference>
<dbReference type="InterPro" id="IPR036721">
    <property type="entry name" value="RCK_C_sf"/>
</dbReference>
<dbReference type="GO" id="GO:0008324">
    <property type="term" value="F:monoatomic cation transmembrane transporter activity"/>
    <property type="evidence" value="ECO:0007669"/>
    <property type="project" value="InterPro"/>
</dbReference>
<gene>
    <name evidence="2" type="ORF">OMES3154_00679</name>
</gene>
<feature type="domain" description="RCK C-terminal" evidence="1">
    <location>
        <begin position="136"/>
        <end position="217"/>
    </location>
</feature>
<keyword evidence="3" id="KW-1185">Reference proteome</keyword>
<organism evidence="2 3">
    <name type="scientific">Oceanivirga miroungae</name>
    <dbReference type="NCBI Taxonomy" id="1130046"/>
    <lineage>
        <taxon>Bacteria</taxon>
        <taxon>Fusobacteriati</taxon>
        <taxon>Fusobacteriota</taxon>
        <taxon>Fusobacteriia</taxon>
        <taxon>Fusobacteriales</taxon>
        <taxon>Leptotrichiaceae</taxon>
        <taxon>Oceanivirga</taxon>
    </lineage>
</organism>
<sequence length="217" mass="24093">MKNYLVIGLGKFGITIAKTLYDAGNFVLAIDSNLDKVQKVLDEGIVEEAITLDATDENGLGNIAKDSFDAAFVCIGTNVQNSILVTLMLKEMNIKKIICKATTKIQGKVLQKVGATQIVYPEEFMGEKIAYSVMHPSVIEYFNFSDDYCIFDVNIPQKFIGKSLKELDLRHKYMVNVIAIKDKSGTLNITPSPEYEFSENDTLIVLGENKAMGEMID</sequence>
<dbReference type="InterPro" id="IPR006037">
    <property type="entry name" value="RCK_C"/>
</dbReference>
<dbReference type="Pfam" id="PF02254">
    <property type="entry name" value="TrkA_N"/>
    <property type="match status" value="1"/>
</dbReference>
<proteinExistence type="predicted"/>
<protein>
    <submittedName>
        <fullName evidence="2">TrkA-N domain-containing protein</fullName>
    </submittedName>
</protein>
<dbReference type="SUPFAM" id="SSF116726">
    <property type="entry name" value="TrkA C-terminal domain-like"/>
    <property type="match status" value="1"/>
</dbReference>
<dbReference type="RefSeq" id="WP_156683392.1">
    <property type="nucleotide sequence ID" value="NZ_CABWIB010000001.1"/>
</dbReference>
<accession>A0A6I8MDX9</accession>
<dbReference type="PANTHER" id="PTHR43833">
    <property type="entry name" value="POTASSIUM CHANNEL PROTEIN 2-RELATED-RELATED"/>
    <property type="match status" value="1"/>
</dbReference>
<dbReference type="Gene3D" id="3.30.70.1450">
    <property type="entry name" value="Regulator of K+ conductance, C-terminal domain"/>
    <property type="match status" value="1"/>
</dbReference>
<reference evidence="2 3" key="1">
    <citation type="submission" date="2019-10" db="EMBL/GenBank/DDBJ databases">
        <authorList>
            <person name="Blom J."/>
        </authorList>
    </citation>
    <scope>NUCLEOTIDE SEQUENCE [LARGE SCALE GENOMIC DNA]</scope>
    <source>
        <strain evidence="2 3">ES3154-GLU</strain>
    </source>
</reference>
<dbReference type="SUPFAM" id="SSF51735">
    <property type="entry name" value="NAD(P)-binding Rossmann-fold domains"/>
    <property type="match status" value="1"/>
</dbReference>
<dbReference type="InterPro" id="IPR050721">
    <property type="entry name" value="Trk_Ktr_HKT_K-transport"/>
</dbReference>
<dbReference type="PROSITE" id="PS51202">
    <property type="entry name" value="RCK_C"/>
    <property type="match status" value="1"/>
</dbReference>
<dbReference type="Proteomes" id="UP000419017">
    <property type="component" value="Unassembled WGS sequence"/>
</dbReference>